<comment type="caution">
    <text evidence="2">The sequence shown here is derived from an EMBL/GenBank/DDBJ whole genome shotgun (WGS) entry which is preliminary data.</text>
</comment>
<dbReference type="GO" id="GO:0005975">
    <property type="term" value="P:carbohydrate metabolic process"/>
    <property type="evidence" value="ECO:0007669"/>
    <property type="project" value="InterPro"/>
</dbReference>
<dbReference type="EMBL" id="ACXX02000003">
    <property type="protein sequence ID" value="EGD48645.1"/>
    <property type="molecule type" value="Genomic_DNA"/>
</dbReference>
<accession>F1TAV2</accession>
<organism evidence="2 3">
    <name type="scientific">Ruminiclostridium papyrosolvens DSM 2782</name>
    <dbReference type="NCBI Taxonomy" id="588581"/>
    <lineage>
        <taxon>Bacteria</taxon>
        <taxon>Bacillati</taxon>
        <taxon>Bacillota</taxon>
        <taxon>Clostridia</taxon>
        <taxon>Eubacteriales</taxon>
        <taxon>Oscillospiraceae</taxon>
        <taxon>Ruminiclostridium</taxon>
    </lineage>
</organism>
<reference evidence="2" key="1">
    <citation type="submission" date="2009-07" db="EMBL/GenBank/DDBJ databases">
        <authorList>
            <consortium name="US DOE Joint Genome Institute (JGI-PGF)"/>
            <person name="Lucas S."/>
            <person name="Copeland A."/>
            <person name="Lapidus A."/>
            <person name="Glavina del Rio T."/>
            <person name="Tice H."/>
            <person name="Bruce D."/>
            <person name="Goodwin L."/>
            <person name="Pitluck S."/>
            <person name="Larimer F."/>
            <person name="Land M.L."/>
            <person name="Mouttaki H."/>
            <person name="He Z."/>
            <person name="Zhou J."/>
            <person name="Hemme C.L."/>
        </authorList>
    </citation>
    <scope>NUCLEOTIDE SEQUENCE [LARGE SCALE GENOMIC DNA]</scope>
    <source>
        <strain evidence="2">DSM 2782</strain>
    </source>
</reference>
<evidence type="ECO:0000313" key="3">
    <source>
        <dbReference type="Proteomes" id="UP000003860"/>
    </source>
</evidence>
<evidence type="ECO:0000259" key="1">
    <source>
        <dbReference type="PROSITE" id="PS51172"/>
    </source>
</evidence>
<dbReference type="eggNOG" id="COG2911">
    <property type="taxonomic scope" value="Bacteria"/>
</dbReference>
<dbReference type="InterPro" id="IPR008965">
    <property type="entry name" value="CBM2/CBM3_carb-bd_dom_sf"/>
</dbReference>
<dbReference type="SUPFAM" id="SSF49384">
    <property type="entry name" value="Carbohydrate-binding domain"/>
    <property type="match status" value="1"/>
</dbReference>
<evidence type="ECO:0000313" key="2">
    <source>
        <dbReference type="EMBL" id="EGD48645.1"/>
    </source>
</evidence>
<proteinExistence type="predicted"/>
<dbReference type="STRING" id="588581.Cpap_3068"/>
<feature type="domain" description="CBM3" evidence="1">
    <location>
        <begin position="41"/>
        <end position="193"/>
    </location>
</feature>
<dbReference type="AlphaFoldDB" id="F1TAV2"/>
<reference evidence="2" key="2">
    <citation type="submission" date="2011-01" db="EMBL/GenBank/DDBJ databases">
        <title>The Non-contiguous Finished genome of Clostridium papyrosolvens.</title>
        <authorList>
            <person name="Lucas S."/>
            <person name="Copeland A."/>
            <person name="Lapidus A."/>
            <person name="Cheng J.-F."/>
            <person name="Goodwin L."/>
            <person name="Pitluck S."/>
            <person name="Misra M."/>
            <person name="Chertkov O."/>
            <person name="Detter J.C."/>
            <person name="Han C."/>
            <person name="Tapia R."/>
            <person name="Land M."/>
            <person name="Hauser L."/>
            <person name="Kyrpides N."/>
            <person name="Ivanova N."/>
            <person name="Pagani I."/>
            <person name="Mouttaki H."/>
            <person name="He Z."/>
            <person name="Zhou J."/>
            <person name="Hemme C.L."/>
            <person name="Woyke T."/>
        </authorList>
    </citation>
    <scope>NUCLEOTIDE SEQUENCE [LARGE SCALE GENOMIC DNA]</scope>
    <source>
        <strain evidence="2">DSM 2782</strain>
    </source>
</reference>
<dbReference type="InterPro" id="IPR036966">
    <property type="entry name" value="CBM3_sf"/>
</dbReference>
<gene>
    <name evidence="2" type="ORF">Cpap_3068</name>
</gene>
<dbReference type="Pfam" id="PF00942">
    <property type="entry name" value="CBM_3"/>
    <property type="match status" value="1"/>
</dbReference>
<dbReference type="SMART" id="SM01067">
    <property type="entry name" value="CBM_3"/>
    <property type="match status" value="1"/>
</dbReference>
<dbReference type="GO" id="GO:0030248">
    <property type="term" value="F:cellulose binding"/>
    <property type="evidence" value="ECO:0007669"/>
    <property type="project" value="InterPro"/>
</dbReference>
<sequence>MKKIRKNVSIMLIFLLIVQMIFCNIANSQTVLSDGTATIELDGQIKVQMFNLNRIPEYRLLTPVFNICNIGNVEINLSDIKLRYFYTDNGDSDQIFEYSSPDISDSCVKGEFFKWTSNTQGAEYCLEISFTSEAGVFLPGKNAEVQAFVLKSDWGKYSQIDDYSFNSSDSGFVDWNRVTGYVGDKLVWGIEPEPVSATENVIAVPSAISMALSWDEVQNATSPLPDIPNVKVEDIKPQNPTDEVMNEIKEINPMNK</sequence>
<dbReference type="Gene3D" id="2.60.40.710">
    <property type="entry name" value="Endoglucanase-like"/>
    <property type="match status" value="1"/>
</dbReference>
<dbReference type="Proteomes" id="UP000003860">
    <property type="component" value="Unassembled WGS sequence"/>
</dbReference>
<name>F1TAV2_9FIRM</name>
<dbReference type="PROSITE" id="PS51172">
    <property type="entry name" value="CBM3"/>
    <property type="match status" value="1"/>
</dbReference>
<keyword evidence="3" id="KW-1185">Reference proteome</keyword>
<protein>
    <submittedName>
        <fullName evidence="2">Type 3a cellulose-binding domain protein</fullName>
    </submittedName>
</protein>
<dbReference type="InterPro" id="IPR001956">
    <property type="entry name" value="CBM3"/>
</dbReference>